<evidence type="ECO:0000313" key="1">
    <source>
        <dbReference type="EMBL" id="RHX83137.1"/>
    </source>
</evidence>
<proteinExistence type="predicted"/>
<reference evidence="2" key="1">
    <citation type="submission" date="2018-05" db="EMBL/GenBank/DDBJ databases">
        <title>Leptospira yasudae sp. nov. and Leptospira stimsonii sp. nov., two pathogenic species of the genus Leptospira isolated from environmental sources.</title>
        <authorList>
            <person name="Casanovas-Massana A."/>
            <person name="Hamond C."/>
            <person name="Santos L.A."/>
            <person name="Hacker K.P."/>
            <person name="Balassiano I."/>
            <person name="Medeiros M.A."/>
            <person name="Reis M.G."/>
            <person name="Ko A.I."/>
            <person name="Wunder E.A."/>
        </authorList>
    </citation>
    <scope>NUCLEOTIDE SEQUENCE [LARGE SCALE GENOMIC DNA]</scope>
    <source>
        <strain evidence="2">AMB6-RJ</strain>
    </source>
</reference>
<gene>
    <name evidence="1" type="ORF">DLM78_22665</name>
</gene>
<dbReference type="EMBL" id="QHCS01000011">
    <property type="protein sequence ID" value="RHX83137.1"/>
    <property type="molecule type" value="Genomic_DNA"/>
</dbReference>
<comment type="caution">
    <text evidence="1">The sequence shown here is derived from an EMBL/GenBank/DDBJ whole genome shotgun (WGS) entry which is preliminary data.</text>
</comment>
<sequence>MESETVFLKIRGKKVEILRRFCLKIKAYYKYTAVYSYEKRKERIRFLRLFYSNVLFPFF</sequence>
<dbReference type="AlphaFoldDB" id="A0A8B3CHP8"/>
<name>A0A8B3CHP8_9LEPT</name>
<evidence type="ECO:0000313" key="2">
    <source>
        <dbReference type="Proteomes" id="UP000266669"/>
    </source>
</evidence>
<dbReference type="Proteomes" id="UP000266669">
    <property type="component" value="Unassembled WGS sequence"/>
</dbReference>
<accession>A0A8B3CHP8</accession>
<organism evidence="1 2">
    <name type="scientific">Leptospira stimsonii</name>
    <dbReference type="NCBI Taxonomy" id="2202203"/>
    <lineage>
        <taxon>Bacteria</taxon>
        <taxon>Pseudomonadati</taxon>
        <taxon>Spirochaetota</taxon>
        <taxon>Spirochaetia</taxon>
        <taxon>Leptospirales</taxon>
        <taxon>Leptospiraceae</taxon>
        <taxon>Leptospira</taxon>
    </lineage>
</organism>
<protein>
    <submittedName>
        <fullName evidence="1">Uncharacterized protein</fullName>
    </submittedName>
</protein>